<dbReference type="Pfam" id="PF18962">
    <property type="entry name" value="Por_Secre_tail"/>
    <property type="match status" value="1"/>
</dbReference>
<dbReference type="PANTHER" id="PTHR45953:SF1">
    <property type="entry name" value="IDURONATE 2-SULFATASE"/>
    <property type="match status" value="1"/>
</dbReference>
<dbReference type="InterPro" id="IPR017850">
    <property type="entry name" value="Alkaline_phosphatase_core_sf"/>
</dbReference>
<evidence type="ECO:0000313" key="10">
    <source>
        <dbReference type="EMBL" id="TSJ77651.1"/>
    </source>
</evidence>
<keyword evidence="4" id="KW-0732">Signal</keyword>
<comment type="caution">
    <text evidence="9">The sequence shown here is derived from an EMBL/GenBank/DDBJ whole genome shotgun (WGS) entry which is preliminary data.</text>
</comment>
<dbReference type="GO" id="GO:0004423">
    <property type="term" value="F:iduronate-2-sulfatase activity"/>
    <property type="evidence" value="ECO:0007669"/>
    <property type="project" value="InterPro"/>
</dbReference>
<reference evidence="9 12" key="1">
    <citation type="journal article" date="2015" name="Int. J. Syst. Evol. Microbiol.">
        <title>Algibacter amylolyticus sp. nov., isolated from intertidal sediment.</title>
        <authorList>
            <person name="Zhang D.C."/>
            <person name="Wu J."/>
            <person name="Neuner K."/>
            <person name="Yao J."/>
            <person name="Margesin R."/>
        </authorList>
    </citation>
    <scope>NUCLEOTIDE SEQUENCE [LARGE SCALE GENOMIC DNA]</scope>
    <source>
        <strain evidence="9 12">RU-4-M-4</strain>
    </source>
</reference>
<dbReference type="EMBL" id="VWRS01000004">
    <property type="protein sequence ID" value="KAA5825157.1"/>
    <property type="molecule type" value="Genomic_DNA"/>
</dbReference>
<keyword evidence="3" id="KW-0479">Metal-binding</keyword>
<feature type="domain" description="Sulfatase N-terminal" evidence="7">
    <location>
        <begin position="38"/>
        <end position="384"/>
    </location>
</feature>
<dbReference type="EMBL" id="VMBF01000004">
    <property type="protein sequence ID" value="TSJ77651.1"/>
    <property type="molecule type" value="Genomic_DNA"/>
</dbReference>
<dbReference type="Proteomes" id="UP000315145">
    <property type="component" value="Unassembled WGS sequence"/>
</dbReference>
<comment type="similarity">
    <text evidence="2">Belongs to the sulfatase family.</text>
</comment>
<dbReference type="PANTHER" id="PTHR45953">
    <property type="entry name" value="IDURONATE 2-SULFATASE"/>
    <property type="match status" value="1"/>
</dbReference>
<accession>A0A5M7BA89</accession>
<sequence length="699" mass="78666">MNTKPNILNKKSIFILAFFFVLFWVTPMFSQSEQGDRPNILMVVIDDMNDWTNYLGNEQVITPNLDKLAAKSTKFNNAYSASPICNPSRTAFITGLLPIKTEVYGNNRKWADAEIIDNIVTLPEHLKNNDYETIWAGKLYHGNKNNGYRSTPEKLASTWDDMTHLDGGYGPGVKNSTKPSGISENVANFDVGVHEGEESDFADVTNTDKIISFLEQAHDKPFMATMGYYRPHNPWTAPQRFFDKYPLDEIQLPDAIANDTDDISPYALNVMIPEDNNDRIVETGWSKTLVQGYLASVTFMDENFGRLIDALENSEYADNTIIVVFGDHGFSHGQKGLWDKNALWRQASRTPLLIHNPMDLTWKGEVITPVSLLDIYPTIADLCGTTLPTHLDGHSLKPLLLNHSENWEYPAITYRGSSENVSVRLRNWSYLQYADGSQELYNLETDELEWYNLAYNSDYSAIIDEMVAEIPVKQKVENNFIEHKSSGQKLHNNETDKGAEVDLDNSNIIGENAEWELIPIADDSDYYRIEHMGSQRWLHCLTSALKNITLVAKSDTSDNTKWKIINVDNTYSRVEHKASGQWLYSSKGSGLALKLTVTTAVGDNTQWKVPTASGSLSISENNSTKSFKAWPNPTDSILNLSGISSGDHIDVFDLLGKKLYSKKASSDSLKLNTAIWNRGMYILKVTSVDKSESLKIVLK</sequence>
<dbReference type="CDD" id="cd16030">
    <property type="entry name" value="iduronate-2-sulfatase"/>
    <property type="match status" value="1"/>
</dbReference>
<organism evidence="9 12">
    <name type="scientific">Algibacter amylolyticus</name>
    <dbReference type="NCBI Taxonomy" id="1608400"/>
    <lineage>
        <taxon>Bacteria</taxon>
        <taxon>Pseudomonadati</taxon>
        <taxon>Bacteroidota</taxon>
        <taxon>Flavobacteriia</taxon>
        <taxon>Flavobacteriales</taxon>
        <taxon>Flavobacteriaceae</taxon>
        <taxon>Algibacter</taxon>
    </lineage>
</organism>
<proteinExistence type="inferred from homology"/>
<keyword evidence="11" id="KW-1185">Reference proteome</keyword>
<dbReference type="GO" id="GO:0016740">
    <property type="term" value="F:transferase activity"/>
    <property type="evidence" value="ECO:0007669"/>
    <property type="project" value="UniProtKB-KW"/>
</dbReference>
<dbReference type="GO" id="GO:0005737">
    <property type="term" value="C:cytoplasm"/>
    <property type="evidence" value="ECO:0007669"/>
    <property type="project" value="TreeGrafter"/>
</dbReference>
<gene>
    <name evidence="9" type="ORF">F2B50_08145</name>
    <name evidence="10" type="ORF">FPF71_08145</name>
</gene>
<dbReference type="Gene3D" id="2.80.10.50">
    <property type="match status" value="1"/>
</dbReference>
<evidence type="ECO:0000256" key="5">
    <source>
        <dbReference type="ARBA" id="ARBA00022801"/>
    </source>
</evidence>
<dbReference type="Proteomes" id="UP000322315">
    <property type="component" value="Unassembled WGS sequence"/>
</dbReference>
<evidence type="ECO:0000256" key="2">
    <source>
        <dbReference type="ARBA" id="ARBA00008779"/>
    </source>
</evidence>
<reference evidence="9" key="3">
    <citation type="submission" date="2019-09" db="EMBL/GenBank/DDBJ databases">
        <authorList>
            <person name="Zhang D.-C."/>
        </authorList>
    </citation>
    <scope>NUCLEOTIDE SEQUENCE</scope>
    <source>
        <strain evidence="9">RU-4-M-4</strain>
    </source>
</reference>
<evidence type="ECO:0000313" key="9">
    <source>
        <dbReference type="EMBL" id="KAA5825157.1"/>
    </source>
</evidence>
<reference evidence="10 11" key="2">
    <citation type="submission" date="2019-07" db="EMBL/GenBank/DDBJ databases">
        <title>Algibacter marinivivus sp. nov., isolated from the surface of a marine red alga.</title>
        <authorList>
            <person name="Zhong X."/>
            <person name="Xu W."/>
            <person name="Zhang Y."/>
            <person name="Zhang Q."/>
            <person name="Du Z."/>
        </authorList>
    </citation>
    <scope>NUCLEOTIDE SEQUENCE [LARGE SCALE GENOMIC DNA]</scope>
    <source>
        <strain evidence="10 11">RU-4-M-4</strain>
    </source>
</reference>
<dbReference type="InterPro" id="IPR026444">
    <property type="entry name" value="Secre_tail"/>
</dbReference>
<keyword evidence="6" id="KW-0106">Calcium</keyword>
<dbReference type="InterPro" id="IPR035874">
    <property type="entry name" value="IDS"/>
</dbReference>
<dbReference type="Gene3D" id="3.40.720.10">
    <property type="entry name" value="Alkaline Phosphatase, subunit A"/>
    <property type="match status" value="1"/>
</dbReference>
<dbReference type="PROSITE" id="PS50231">
    <property type="entry name" value="RICIN_B_LECTIN"/>
    <property type="match status" value="1"/>
</dbReference>
<evidence type="ECO:0000313" key="12">
    <source>
        <dbReference type="Proteomes" id="UP000322315"/>
    </source>
</evidence>
<evidence type="ECO:0000313" key="11">
    <source>
        <dbReference type="Proteomes" id="UP000315145"/>
    </source>
</evidence>
<keyword evidence="9" id="KW-0808">Transferase</keyword>
<dbReference type="GO" id="GO:0046872">
    <property type="term" value="F:metal ion binding"/>
    <property type="evidence" value="ECO:0007669"/>
    <property type="project" value="UniProtKB-KW"/>
</dbReference>
<comment type="cofactor">
    <cofactor evidence="1">
        <name>Ca(2+)</name>
        <dbReference type="ChEBI" id="CHEBI:29108"/>
    </cofactor>
</comment>
<dbReference type="AlphaFoldDB" id="A0A5M7BA89"/>
<name>A0A5M7BA89_9FLAO</name>
<keyword evidence="5 9" id="KW-0378">Hydrolase</keyword>
<evidence type="ECO:0000256" key="3">
    <source>
        <dbReference type="ARBA" id="ARBA00022723"/>
    </source>
</evidence>
<evidence type="ECO:0000259" key="7">
    <source>
        <dbReference type="Pfam" id="PF00884"/>
    </source>
</evidence>
<dbReference type="OrthoDB" id="9777768at2"/>
<evidence type="ECO:0000256" key="1">
    <source>
        <dbReference type="ARBA" id="ARBA00001913"/>
    </source>
</evidence>
<dbReference type="Pfam" id="PF00884">
    <property type="entry name" value="Sulfatase"/>
    <property type="match status" value="1"/>
</dbReference>
<evidence type="ECO:0000256" key="6">
    <source>
        <dbReference type="ARBA" id="ARBA00022837"/>
    </source>
</evidence>
<feature type="domain" description="Secretion system C-terminal sorting" evidence="8">
    <location>
        <begin position="630"/>
        <end position="697"/>
    </location>
</feature>
<dbReference type="InterPro" id="IPR035992">
    <property type="entry name" value="Ricin_B-like_lectins"/>
</dbReference>
<dbReference type="SUPFAM" id="SSF53649">
    <property type="entry name" value="Alkaline phosphatase-like"/>
    <property type="match status" value="1"/>
</dbReference>
<evidence type="ECO:0000259" key="8">
    <source>
        <dbReference type="Pfam" id="PF18962"/>
    </source>
</evidence>
<evidence type="ECO:0000256" key="4">
    <source>
        <dbReference type="ARBA" id="ARBA00022729"/>
    </source>
</evidence>
<protein>
    <submittedName>
        <fullName evidence="9">Sulfatase-like hydrolase/transferase</fullName>
    </submittedName>
</protein>
<dbReference type="RefSeq" id="WP_144116189.1">
    <property type="nucleotide sequence ID" value="NZ_JACHGE010000005.1"/>
</dbReference>
<dbReference type="InterPro" id="IPR000917">
    <property type="entry name" value="Sulfatase_N"/>
</dbReference>
<dbReference type="NCBIfam" id="TIGR04183">
    <property type="entry name" value="Por_Secre_tail"/>
    <property type="match status" value="1"/>
</dbReference>
<dbReference type="SUPFAM" id="SSF50370">
    <property type="entry name" value="Ricin B-like lectins"/>
    <property type="match status" value="1"/>
</dbReference>